<dbReference type="InterPro" id="IPR050325">
    <property type="entry name" value="Prot/Nucl_acid_deglycase"/>
</dbReference>
<dbReference type="Gene3D" id="3.40.50.880">
    <property type="match status" value="1"/>
</dbReference>
<protein>
    <submittedName>
        <fullName evidence="2">DJ-1/PfpI family protein</fullName>
    </submittedName>
</protein>
<dbReference type="PANTHER" id="PTHR48094">
    <property type="entry name" value="PROTEIN/NUCLEIC ACID DEGLYCASE DJ-1-RELATED"/>
    <property type="match status" value="1"/>
</dbReference>
<feature type="domain" description="DJ-1/PfpI" evidence="1">
    <location>
        <begin position="5"/>
        <end position="171"/>
    </location>
</feature>
<dbReference type="EMBL" id="CP048685">
    <property type="protein sequence ID" value="QPJ63012.1"/>
    <property type="molecule type" value="Genomic_DNA"/>
</dbReference>
<dbReference type="Proteomes" id="UP000594688">
    <property type="component" value="Chromosome"/>
</dbReference>
<accession>A0A7T0BY59</accession>
<dbReference type="InterPro" id="IPR029062">
    <property type="entry name" value="Class_I_gatase-like"/>
</dbReference>
<evidence type="ECO:0000313" key="2">
    <source>
        <dbReference type="EMBL" id="QPJ63012.1"/>
    </source>
</evidence>
<name>A0A7T0BY59_9BACT</name>
<dbReference type="SUPFAM" id="SSF52317">
    <property type="entry name" value="Class I glutamine amidotransferase-like"/>
    <property type="match status" value="1"/>
</dbReference>
<dbReference type="Pfam" id="PF01965">
    <property type="entry name" value="DJ-1_PfpI"/>
    <property type="match status" value="1"/>
</dbReference>
<evidence type="ECO:0000313" key="3">
    <source>
        <dbReference type="Proteomes" id="UP000594688"/>
    </source>
</evidence>
<gene>
    <name evidence="2" type="ORF">G3M70_14450</name>
</gene>
<dbReference type="GO" id="GO:0005737">
    <property type="term" value="C:cytoplasm"/>
    <property type="evidence" value="ECO:0007669"/>
    <property type="project" value="TreeGrafter"/>
</dbReference>
<dbReference type="InterPro" id="IPR002818">
    <property type="entry name" value="DJ-1/PfpI"/>
</dbReference>
<proteinExistence type="predicted"/>
<dbReference type="AlphaFoldDB" id="A0A7T0BY59"/>
<dbReference type="KEGG" id="nli:G3M70_14450"/>
<reference evidence="2 3" key="1">
    <citation type="submission" date="2020-02" db="EMBL/GenBank/DDBJ databases">
        <title>Genomic and physiological characterization of two novel Nitrospinaceae genera.</title>
        <authorList>
            <person name="Mueller A.J."/>
            <person name="Jung M.-Y."/>
            <person name="Strachan C.R."/>
            <person name="Herbold C.W."/>
            <person name="Kirkegaard R.H."/>
            <person name="Daims H."/>
        </authorList>
    </citation>
    <scope>NUCLEOTIDE SEQUENCE [LARGE SCALE GENOMIC DNA]</scope>
    <source>
        <strain evidence="2">EB</strain>
    </source>
</reference>
<organism evidence="2 3">
    <name type="scientific">Candidatus Nitronauta litoralis</name>
    <dbReference type="NCBI Taxonomy" id="2705533"/>
    <lineage>
        <taxon>Bacteria</taxon>
        <taxon>Pseudomonadati</taxon>
        <taxon>Nitrospinota/Tectimicrobiota group</taxon>
        <taxon>Nitrospinota</taxon>
        <taxon>Nitrospinia</taxon>
        <taxon>Nitrospinales</taxon>
        <taxon>Nitrospinaceae</taxon>
        <taxon>Candidatus Nitronauta</taxon>
    </lineage>
</organism>
<sequence length="177" mass="18860">MPSTVLLVMPRNQFSEEELFPLRDGFQEAGCRVFTLSRTGKEATGINKTKFTPDGMLADWNKQEGVGMKYDAVIVTGGKGALKSLWTDDILPQILTDHARAGKTVAGIGFGVGSLAQANILTGEASGPNTPEFIQLLDDAMIARSDETITETGNILSAQGAGAAEELLTLIFSKLKI</sequence>
<evidence type="ECO:0000259" key="1">
    <source>
        <dbReference type="Pfam" id="PF01965"/>
    </source>
</evidence>
<dbReference type="PANTHER" id="PTHR48094:SF12">
    <property type="entry name" value="PARKINSON DISEASE PROTEIN 7 HOMOLOG"/>
    <property type="match status" value="1"/>
</dbReference>